<keyword evidence="4" id="KW-0238">DNA-binding</keyword>
<evidence type="ECO:0000256" key="1">
    <source>
        <dbReference type="ARBA" id="ARBA00007788"/>
    </source>
</evidence>
<dbReference type="CDD" id="cd06171">
    <property type="entry name" value="Sigma70_r4"/>
    <property type="match status" value="1"/>
</dbReference>
<dbReference type="InterPro" id="IPR007627">
    <property type="entry name" value="RNA_pol_sigma70_r2"/>
</dbReference>
<dbReference type="Proteomes" id="UP001327560">
    <property type="component" value="Chromosome 1"/>
</dbReference>
<dbReference type="InterPro" id="IPR014284">
    <property type="entry name" value="RNA_pol_sigma-70_dom"/>
</dbReference>
<evidence type="ECO:0000256" key="4">
    <source>
        <dbReference type="ARBA" id="ARBA00023125"/>
    </source>
</evidence>
<dbReference type="InterPro" id="IPR013325">
    <property type="entry name" value="RNA_pol_sigma_r2"/>
</dbReference>
<organism evidence="8 9">
    <name type="scientific">Canna indica</name>
    <name type="common">Indian-shot</name>
    <dbReference type="NCBI Taxonomy" id="4628"/>
    <lineage>
        <taxon>Eukaryota</taxon>
        <taxon>Viridiplantae</taxon>
        <taxon>Streptophyta</taxon>
        <taxon>Embryophyta</taxon>
        <taxon>Tracheophyta</taxon>
        <taxon>Spermatophyta</taxon>
        <taxon>Magnoliopsida</taxon>
        <taxon>Liliopsida</taxon>
        <taxon>Zingiberales</taxon>
        <taxon>Cannaceae</taxon>
        <taxon>Canna</taxon>
    </lineage>
</organism>
<dbReference type="InterPro" id="IPR050239">
    <property type="entry name" value="Sigma-70_RNA_pol_init_factors"/>
</dbReference>
<evidence type="ECO:0000313" key="8">
    <source>
        <dbReference type="EMBL" id="WOK95545.1"/>
    </source>
</evidence>
<sequence>MVTCACSINTASVSPTALSLPAHHVILPKPLSPVQVPHYLPPPSPHSSVAMHGSCDEPPAISAMRYAVDLARAAAQAAKEAASSVDEVASMRAAQELLPPLRGGEDSGSKVKAAAERRRRRRSKRRKAIGLSGNEADDDDDDVDGRPSFLGEGCFSRSERSRYLTRRQEVEFSRYLKVGHPAGYVRMKRRRDKAFLRARECRERITLSYKRLVVSIAATYNGKGLSMQDLIQEGCIGLLRGAQKFDHNKGYKLSTYVYWWIKQGITRAITNKSRLIRLPGNLCEAVSRVAEANSLLRRQLGRWPTYEEIADFINMDVSTVRTVSEKNRPPISIDQVGREGLCLKDIIHDQDRAGAETIVDRLLLSENMEKVLKTLSEREEYILRLHYGLNGETARSCEEIGKLMNLSRERVRQIRSSALSRLREDKHLIECIQSVL</sequence>
<dbReference type="SUPFAM" id="SSF88946">
    <property type="entry name" value="Sigma2 domain of RNA polymerase sigma factors"/>
    <property type="match status" value="1"/>
</dbReference>
<dbReference type="PRINTS" id="PR00046">
    <property type="entry name" value="SIGMA70FCT"/>
</dbReference>
<feature type="region of interest" description="Disordered" evidence="6">
    <location>
        <begin position="99"/>
        <end position="145"/>
    </location>
</feature>
<evidence type="ECO:0000256" key="2">
    <source>
        <dbReference type="ARBA" id="ARBA00023015"/>
    </source>
</evidence>
<dbReference type="SUPFAM" id="SSF88659">
    <property type="entry name" value="Sigma3 and sigma4 domains of RNA polymerase sigma factors"/>
    <property type="match status" value="2"/>
</dbReference>
<dbReference type="InterPro" id="IPR013324">
    <property type="entry name" value="RNA_pol_sigma_r3/r4-like"/>
</dbReference>
<keyword evidence="5" id="KW-0804">Transcription</keyword>
<accession>A0AAQ3Q3T4</accession>
<feature type="compositionally biased region" description="Basic and acidic residues" evidence="6">
    <location>
        <begin position="103"/>
        <end position="116"/>
    </location>
</feature>
<dbReference type="InterPro" id="IPR036388">
    <property type="entry name" value="WH-like_DNA-bd_sf"/>
</dbReference>
<feature type="compositionally biased region" description="Basic residues" evidence="6">
    <location>
        <begin position="117"/>
        <end position="128"/>
    </location>
</feature>
<dbReference type="Gene3D" id="1.10.10.10">
    <property type="entry name" value="Winged helix-like DNA-binding domain superfamily/Winged helix DNA-binding domain"/>
    <property type="match status" value="2"/>
</dbReference>
<dbReference type="InterPro" id="IPR007624">
    <property type="entry name" value="RNA_pol_sigma70_r3"/>
</dbReference>
<dbReference type="Pfam" id="PF04545">
    <property type="entry name" value="Sigma70_r4"/>
    <property type="match status" value="1"/>
</dbReference>
<dbReference type="PROSITE" id="PS00715">
    <property type="entry name" value="SIGMA70_1"/>
    <property type="match status" value="1"/>
</dbReference>
<dbReference type="Pfam" id="PF04542">
    <property type="entry name" value="Sigma70_r2"/>
    <property type="match status" value="1"/>
</dbReference>
<evidence type="ECO:0000256" key="5">
    <source>
        <dbReference type="ARBA" id="ARBA00023163"/>
    </source>
</evidence>
<dbReference type="EMBL" id="CP136890">
    <property type="protein sequence ID" value="WOK95545.1"/>
    <property type="molecule type" value="Genomic_DNA"/>
</dbReference>
<dbReference type="PANTHER" id="PTHR30603">
    <property type="entry name" value="RNA POLYMERASE SIGMA FACTOR RPO"/>
    <property type="match status" value="1"/>
</dbReference>
<proteinExistence type="inferred from homology"/>
<dbReference type="InterPro" id="IPR007630">
    <property type="entry name" value="RNA_pol_sigma70_r4"/>
</dbReference>
<evidence type="ECO:0000259" key="7">
    <source>
        <dbReference type="PROSITE" id="PS00715"/>
    </source>
</evidence>
<evidence type="ECO:0000256" key="3">
    <source>
        <dbReference type="ARBA" id="ARBA00023082"/>
    </source>
</evidence>
<dbReference type="PANTHER" id="PTHR30603:SF47">
    <property type="entry name" value="RNA POLYMERASE SIGMA FACTOR SIGD, CHLOROPLASTIC"/>
    <property type="match status" value="1"/>
</dbReference>
<dbReference type="NCBIfam" id="TIGR02937">
    <property type="entry name" value="sigma70-ECF"/>
    <property type="match status" value="1"/>
</dbReference>
<evidence type="ECO:0000313" key="9">
    <source>
        <dbReference type="Proteomes" id="UP001327560"/>
    </source>
</evidence>
<reference evidence="8 9" key="1">
    <citation type="submission" date="2023-10" db="EMBL/GenBank/DDBJ databases">
        <title>Chromosome-scale genome assembly provides insights into flower coloration mechanisms of Canna indica.</title>
        <authorList>
            <person name="Li C."/>
        </authorList>
    </citation>
    <scope>NUCLEOTIDE SEQUENCE [LARGE SCALE GENOMIC DNA]</scope>
    <source>
        <tissue evidence="8">Flower</tissue>
    </source>
</reference>
<dbReference type="Pfam" id="PF04539">
    <property type="entry name" value="Sigma70_r3"/>
    <property type="match status" value="1"/>
</dbReference>
<dbReference type="GO" id="GO:0006352">
    <property type="term" value="P:DNA-templated transcription initiation"/>
    <property type="evidence" value="ECO:0007669"/>
    <property type="project" value="InterPro"/>
</dbReference>
<dbReference type="InterPro" id="IPR000943">
    <property type="entry name" value="RNA_pol_sigma70"/>
</dbReference>
<name>A0AAQ3Q3T4_9LILI</name>
<dbReference type="Gene3D" id="1.10.601.10">
    <property type="entry name" value="RNA Polymerase Primary Sigma Factor"/>
    <property type="match status" value="1"/>
</dbReference>
<dbReference type="GO" id="GO:0003677">
    <property type="term" value="F:DNA binding"/>
    <property type="evidence" value="ECO:0007669"/>
    <property type="project" value="UniProtKB-KW"/>
</dbReference>
<dbReference type="AlphaFoldDB" id="A0AAQ3Q3T4"/>
<evidence type="ECO:0000256" key="6">
    <source>
        <dbReference type="SAM" id="MobiDB-lite"/>
    </source>
</evidence>
<gene>
    <name evidence="8" type="ORF">Cni_G04252</name>
</gene>
<protein>
    <submittedName>
        <fullName evidence="8">RNA polymerase sigma factor sigD, chloroplastic isoform X3</fullName>
    </submittedName>
</protein>
<keyword evidence="9" id="KW-1185">Reference proteome</keyword>
<feature type="domain" description="RNA polymerase sigma-70" evidence="7">
    <location>
        <begin position="229"/>
        <end position="242"/>
    </location>
</feature>
<dbReference type="GO" id="GO:0016987">
    <property type="term" value="F:sigma factor activity"/>
    <property type="evidence" value="ECO:0007669"/>
    <property type="project" value="UniProtKB-KW"/>
</dbReference>
<comment type="similarity">
    <text evidence="1">Belongs to the sigma-70 factor family.</text>
</comment>
<keyword evidence="3" id="KW-0731">Sigma factor</keyword>
<keyword evidence="2" id="KW-0805">Transcription regulation</keyword>